<evidence type="ECO:0000256" key="4">
    <source>
        <dbReference type="ARBA" id="ARBA00022448"/>
    </source>
</evidence>
<evidence type="ECO:0000256" key="5">
    <source>
        <dbReference type="ARBA" id="ARBA00022475"/>
    </source>
</evidence>
<feature type="transmembrane region" description="Helical" evidence="12">
    <location>
        <begin position="357"/>
        <end position="378"/>
    </location>
</feature>
<dbReference type="EMBL" id="AUPL01007375">
    <property type="protein sequence ID" value="ESL05096.1"/>
    <property type="molecule type" value="Genomic_DNA"/>
</dbReference>
<feature type="transmembrane region" description="Helical" evidence="12">
    <location>
        <begin position="331"/>
        <end position="351"/>
    </location>
</feature>
<feature type="transmembrane region" description="Helical" evidence="12">
    <location>
        <begin position="267"/>
        <end position="285"/>
    </location>
</feature>
<evidence type="ECO:0000256" key="6">
    <source>
        <dbReference type="ARBA" id="ARBA00022692"/>
    </source>
</evidence>
<dbReference type="Proteomes" id="UP000031737">
    <property type="component" value="Unassembled WGS sequence"/>
</dbReference>
<keyword evidence="9 12" id="KW-0472">Membrane</keyword>
<feature type="transmembrane region" description="Helical" evidence="12">
    <location>
        <begin position="159"/>
        <end position="179"/>
    </location>
</feature>
<evidence type="ECO:0000256" key="8">
    <source>
        <dbReference type="ARBA" id="ARBA00023065"/>
    </source>
</evidence>
<evidence type="ECO:0000256" key="3">
    <source>
        <dbReference type="ARBA" id="ARBA00021242"/>
    </source>
</evidence>
<protein>
    <recommendedName>
        <fullName evidence="3">Molybdate-anion transporter</fullName>
    </recommendedName>
    <alternativeName>
        <fullName evidence="10">Major facilitator superfamily domain-containing protein 5</fullName>
    </alternativeName>
    <alternativeName>
        <fullName evidence="11">Molybdate transporter 2 homolog</fullName>
    </alternativeName>
</protein>
<evidence type="ECO:0000256" key="1">
    <source>
        <dbReference type="ARBA" id="ARBA00003019"/>
    </source>
</evidence>
<evidence type="ECO:0000256" key="11">
    <source>
        <dbReference type="ARBA" id="ARBA00032555"/>
    </source>
</evidence>
<evidence type="ECO:0000313" key="13">
    <source>
        <dbReference type="EMBL" id="ESL05096.1"/>
    </source>
</evidence>
<comment type="function">
    <text evidence="1">Mediates high-affinity intracellular uptake of the rare oligo-element molybdenum.</text>
</comment>
<keyword evidence="14" id="KW-1185">Reference proteome</keyword>
<evidence type="ECO:0000256" key="7">
    <source>
        <dbReference type="ARBA" id="ARBA00022989"/>
    </source>
</evidence>
<feature type="transmembrane region" description="Helical" evidence="12">
    <location>
        <begin position="40"/>
        <end position="60"/>
    </location>
</feature>
<evidence type="ECO:0000256" key="9">
    <source>
        <dbReference type="ARBA" id="ARBA00023136"/>
    </source>
</evidence>
<comment type="caution">
    <text evidence="13">The sequence shown here is derived from an EMBL/GenBank/DDBJ whole genome shotgun (WGS) entry which is preliminary data.</text>
</comment>
<dbReference type="GO" id="GO:0005886">
    <property type="term" value="C:plasma membrane"/>
    <property type="evidence" value="ECO:0007669"/>
    <property type="project" value="UniProtKB-SubCell"/>
</dbReference>
<dbReference type="AlphaFoldDB" id="A0A061ITL0"/>
<dbReference type="SUPFAM" id="SSF103473">
    <property type="entry name" value="MFS general substrate transporter"/>
    <property type="match status" value="1"/>
</dbReference>
<dbReference type="InterPro" id="IPR008509">
    <property type="entry name" value="MOT2/MFSD5"/>
</dbReference>
<organism evidence="13 14">
    <name type="scientific">Trypanosoma rangeli SC58</name>
    <dbReference type="NCBI Taxonomy" id="429131"/>
    <lineage>
        <taxon>Eukaryota</taxon>
        <taxon>Discoba</taxon>
        <taxon>Euglenozoa</taxon>
        <taxon>Kinetoplastea</taxon>
        <taxon>Metakinetoplastina</taxon>
        <taxon>Trypanosomatida</taxon>
        <taxon>Trypanosomatidae</taxon>
        <taxon>Trypanosoma</taxon>
        <taxon>Herpetosoma</taxon>
    </lineage>
</organism>
<accession>A0A061ITL0</accession>
<reference evidence="13 14" key="1">
    <citation type="submission" date="2013-07" db="EMBL/GenBank/DDBJ databases">
        <authorList>
            <person name="Stoco P.H."/>
            <person name="Wagner G."/>
            <person name="Gerber A."/>
            <person name="Zaha A."/>
            <person name="Thompson C."/>
            <person name="Bartholomeu D.C."/>
            <person name="Luckemeyer D.D."/>
            <person name="Bahia D."/>
            <person name="Loreto E."/>
            <person name="Prestes E.B."/>
            <person name="Lima F.M."/>
            <person name="Rodrigues-Luiz G."/>
            <person name="Vallejo G.A."/>
            <person name="Filho J.F."/>
            <person name="Monteiro K.M."/>
            <person name="Tyler K.M."/>
            <person name="de Almeida L.G."/>
            <person name="Ortiz M.F."/>
            <person name="Siervo M.A."/>
            <person name="de Moraes M.H."/>
            <person name="Cunha O.L."/>
            <person name="Mendonca-Neto R."/>
            <person name="Silva R."/>
            <person name="Teixeira S.M."/>
            <person name="Murta S.M."/>
            <person name="Sincero T.C."/>
            <person name="Mendes T.A."/>
            <person name="Urmenyi T.P."/>
            <person name="Silva V.G."/>
            <person name="da Rocha W.D."/>
            <person name="Andersson B."/>
            <person name="Romanha A.J."/>
            <person name="Steindel M."/>
            <person name="de Vasconcelos A.T."/>
            <person name="Grisard E.C."/>
        </authorList>
    </citation>
    <scope>NUCLEOTIDE SEQUENCE [LARGE SCALE GENOMIC DNA]</scope>
    <source>
        <strain evidence="13 14">SC58</strain>
    </source>
</reference>
<dbReference type="GO" id="GO:0015098">
    <property type="term" value="F:molybdate ion transmembrane transporter activity"/>
    <property type="evidence" value="ECO:0007669"/>
    <property type="project" value="InterPro"/>
</dbReference>
<dbReference type="GO" id="GO:0006811">
    <property type="term" value="P:monoatomic ion transport"/>
    <property type="evidence" value="ECO:0007669"/>
    <property type="project" value="UniProtKB-KW"/>
</dbReference>
<dbReference type="Gene3D" id="1.20.1250.20">
    <property type="entry name" value="MFS general substrate transporter like domains"/>
    <property type="match status" value="1"/>
</dbReference>
<evidence type="ECO:0000256" key="10">
    <source>
        <dbReference type="ARBA" id="ARBA00030646"/>
    </source>
</evidence>
<feature type="transmembrane region" description="Helical" evidence="12">
    <location>
        <begin position="130"/>
        <end position="153"/>
    </location>
</feature>
<dbReference type="OrthoDB" id="263957at2759"/>
<dbReference type="PANTHER" id="PTHR23516:SF1">
    <property type="entry name" value="MOLYBDATE-ANION TRANSPORTER"/>
    <property type="match status" value="1"/>
</dbReference>
<keyword evidence="7 12" id="KW-1133">Transmembrane helix</keyword>
<name>A0A061ITL0_TRYRA</name>
<keyword evidence="5" id="KW-1003">Cell membrane</keyword>
<evidence type="ECO:0000256" key="2">
    <source>
        <dbReference type="ARBA" id="ARBA00004651"/>
    </source>
</evidence>
<dbReference type="Pfam" id="PF05631">
    <property type="entry name" value="MFS_5"/>
    <property type="match status" value="1"/>
</dbReference>
<keyword evidence="8" id="KW-0406">Ion transport</keyword>
<keyword evidence="4" id="KW-0813">Transport</keyword>
<dbReference type="InterPro" id="IPR036259">
    <property type="entry name" value="MFS_trans_sf"/>
</dbReference>
<feature type="transmembrane region" description="Helical" evidence="12">
    <location>
        <begin position="6"/>
        <end position="28"/>
    </location>
</feature>
<sequence>MSQIQFLLVYFLVMAADWMQGLYVCRLYSFCGLSRHESGLLFIVGSGSSLLLGTWVGPFADMCGCRAVRLLYCVIYPLSCATKHVNSFPVLVVGRLLGGVATSLLWLAFESWMISEHRTCGYDTAWLGETFSLMMVGNGLIAVLSGLVAWWVADTFNHPVASFDVSAGLLVLCFIMVFVRWPENYGAPQTNLWQKMVFAAAAVCEDTRILLAGVQQALFEGAVCAFIFLWTSALGANGAVPHGLVFASFMLALSLGGLLFNLLTERVVVWMPVLHIVAADTMLVLSHTESRISEMTAMTVFEVVMGSFWLCVATLRAAYVPEECRASVMSLFRAPLNGLVCLILFVLQGAMALQSVFFFYALLHAAAVVLAAVFLRAFAEPLRREHHTVRDERGDKPQV</sequence>
<comment type="subcellular location">
    <subcellularLocation>
        <location evidence="2">Cell membrane</location>
        <topology evidence="2">Multi-pass membrane protein</topology>
    </subcellularLocation>
</comment>
<feature type="transmembrane region" description="Helical" evidence="12">
    <location>
        <begin position="242"/>
        <end position="260"/>
    </location>
</feature>
<dbReference type="PANTHER" id="PTHR23516">
    <property type="entry name" value="SAM (S-ADENOSYL METHIONINE) TRANSPORTER"/>
    <property type="match status" value="1"/>
</dbReference>
<feature type="transmembrane region" description="Helical" evidence="12">
    <location>
        <begin position="88"/>
        <end position="109"/>
    </location>
</feature>
<feature type="transmembrane region" description="Helical" evidence="12">
    <location>
        <begin position="297"/>
        <end position="319"/>
    </location>
</feature>
<evidence type="ECO:0000256" key="12">
    <source>
        <dbReference type="SAM" id="Phobius"/>
    </source>
</evidence>
<evidence type="ECO:0000313" key="14">
    <source>
        <dbReference type="Proteomes" id="UP000031737"/>
    </source>
</evidence>
<dbReference type="VEuPathDB" id="TriTrypDB:TRSC58_07293"/>
<gene>
    <name evidence="13" type="ORF">TRSC58_07293</name>
</gene>
<keyword evidence="6 12" id="KW-0812">Transmembrane</keyword>
<proteinExistence type="predicted"/>